<evidence type="ECO:0000313" key="9">
    <source>
        <dbReference type="Proteomes" id="UP000043005"/>
    </source>
</evidence>
<name>A0A0B7MB27_STREE</name>
<comment type="caution">
    <text evidence="4">The sequence shown here is derived from an EMBL/GenBank/DDBJ whole genome shotgun (WGS) entry which is preliminary data.</text>
</comment>
<dbReference type="EMBL" id="CKTV01000009">
    <property type="protein sequence ID" value="CJA36553.1"/>
    <property type="molecule type" value="Genomic_DNA"/>
</dbReference>
<dbReference type="Proteomes" id="UP001184693">
    <property type="component" value="Unassembled WGS sequence"/>
</dbReference>
<evidence type="ECO:0000313" key="2">
    <source>
        <dbReference type="EMBL" id="CJA36553.1"/>
    </source>
</evidence>
<dbReference type="Proteomes" id="UP000358702">
    <property type="component" value="Unassembled WGS sequence"/>
</dbReference>
<evidence type="ECO:0000313" key="3">
    <source>
        <dbReference type="EMBL" id="MDS8038517.1"/>
    </source>
</evidence>
<protein>
    <submittedName>
        <fullName evidence="4">Uncharacterized protein</fullName>
    </submittedName>
</protein>
<evidence type="ECO:0000313" key="6">
    <source>
        <dbReference type="EMBL" id="VKB47744.1"/>
    </source>
</evidence>
<dbReference type="EMBL" id="CFFA01000008">
    <property type="protein sequence ID" value="CEX63226.1"/>
    <property type="molecule type" value="Genomic_DNA"/>
</dbReference>
<dbReference type="Proteomes" id="UP000043005">
    <property type="component" value="Unassembled WGS sequence"/>
</dbReference>
<dbReference type="EMBL" id="WNIB01000191">
    <property type="protein sequence ID" value="MTV91128.1"/>
    <property type="molecule type" value="Genomic_DNA"/>
</dbReference>
<evidence type="ECO:0000313" key="13">
    <source>
        <dbReference type="Proteomes" id="UP000405447"/>
    </source>
</evidence>
<sequence length="79" mass="9510">MTFKEYLLKASKRDIYDDGKDFDFETIFAREILRYAHDSELETKTGFFRHLEIMNADSWFVELARSIYQDFEKSISDSH</sequence>
<evidence type="ECO:0000313" key="5">
    <source>
        <dbReference type="EMBL" id="MTV99388.1"/>
    </source>
</evidence>
<dbReference type="EMBL" id="CAANCB010000001">
    <property type="protein sequence ID" value="VKB47744.1"/>
    <property type="molecule type" value="Genomic_DNA"/>
</dbReference>
<evidence type="ECO:0000313" key="15">
    <source>
        <dbReference type="Proteomes" id="UP000476212"/>
    </source>
</evidence>
<evidence type="ECO:0000313" key="14">
    <source>
        <dbReference type="Proteomes" id="UP000437160"/>
    </source>
</evidence>
<dbReference type="EMBL" id="JAVPGZ010000189">
    <property type="protein sequence ID" value="MDS8038517.1"/>
    <property type="molecule type" value="Genomic_DNA"/>
</dbReference>
<dbReference type="EMBL" id="WNIA01000076">
    <property type="protein sequence ID" value="MTV99388.1"/>
    <property type="molecule type" value="Genomic_DNA"/>
</dbReference>
<evidence type="ECO:0000313" key="7">
    <source>
        <dbReference type="EMBL" id="VNB62423.1"/>
    </source>
</evidence>
<reference evidence="11 12" key="2">
    <citation type="submission" date="2019-04" db="EMBL/GenBank/DDBJ databases">
        <authorList>
            <consortium name="Pathogen Informatics"/>
        </authorList>
    </citation>
    <scope>NUCLEOTIDE SEQUENCE [LARGE SCALE GENOMIC DNA]</scope>
    <source>
        <strain evidence="6 12">GPSC21</strain>
        <strain evidence="8 13">GPSC535</strain>
        <strain evidence="7 11">GPSC54</strain>
    </source>
</reference>
<dbReference type="Proteomes" id="UP000437160">
    <property type="component" value="Unassembled WGS sequence"/>
</dbReference>
<dbReference type="Proteomes" id="UP000405447">
    <property type="component" value="Unassembled WGS sequence"/>
</dbReference>
<dbReference type="AlphaFoldDB" id="A0A0B7MB27"/>
<reference evidence="9 10" key="1">
    <citation type="submission" date="2015-03" db="EMBL/GenBank/DDBJ databases">
        <authorList>
            <consortium name="Pathogen Informatics"/>
            <person name="Murphy D."/>
        </authorList>
    </citation>
    <scope>NUCLEOTIDE SEQUENCE [LARGE SCALE GENOMIC DNA]</scope>
    <source>
        <strain evidence="2 9">SMRU1873</strain>
        <strain evidence="1">SMRU51</strain>
        <strain evidence="10">type strain: N</strain>
    </source>
</reference>
<evidence type="ECO:0000313" key="11">
    <source>
        <dbReference type="Proteomes" id="UP000310822"/>
    </source>
</evidence>
<accession>A0A0B7MB27</accession>
<dbReference type="RefSeq" id="WP_000142893.1">
    <property type="nucleotide sequence ID" value="NZ_AP017971.1"/>
</dbReference>
<dbReference type="EMBL" id="CAASIK010000012">
    <property type="protein sequence ID" value="VNB62423.1"/>
    <property type="molecule type" value="Genomic_DNA"/>
</dbReference>
<evidence type="ECO:0000313" key="10">
    <source>
        <dbReference type="Proteomes" id="UP000048507"/>
    </source>
</evidence>
<proteinExistence type="predicted"/>
<evidence type="ECO:0000313" key="4">
    <source>
        <dbReference type="EMBL" id="MTV91128.1"/>
    </source>
</evidence>
<dbReference type="Proteomes" id="UP000476212">
    <property type="component" value="Unassembled WGS sequence"/>
</dbReference>
<reference evidence="3" key="4">
    <citation type="submission" date="2023-06" db="EMBL/GenBank/DDBJ databases">
        <title>PCVPA Blantyre Malawi Pneumococcal carriage surveillance isolates.</title>
        <authorList>
            <person name="Obolski U."/>
            <person name="Swarthout T.D."/>
            <person name="Kalizang'Oma A."/>
            <person name="Mwalukomo T.S."/>
            <person name="Cave R."/>
            <person name="Brown C."/>
            <person name="Cornick J."/>
            <person name="Kamng'Ona A."/>
            <person name="Msefula J."/>
            <person name="French N."/>
            <person name="Hyderman R."/>
        </authorList>
    </citation>
    <scope>NUCLEOTIDE SEQUENCE</scope>
    <source>
        <strain evidence="3">BVY8TH</strain>
    </source>
</reference>
<dbReference type="EMBL" id="CABCSJ010000005">
    <property type="protein sequence ID" value="VST69580.1"/>
    <property type="molecule type" value="Genomic_DNA"/>
</dbReference>
<organism evidence="4 15">
    <name type="scientific">Streptococcus pneumoniae</name>
    <dbReference type="NCBI Taxonomy" id="1313"/>
    <lineage>
        <taxon>Bacteria</taxon>
        <taxon>Bacillati</taxon>
        <taxon>Bacillota</taxon>
        <taxon>Bacilli</taxon>
        <taxon>Lactobacillales</taxon>
        <taxon>Streptococcaceae</taxon>
        <taxon>Streptococcus</taxon>
    </lineage>
</organism>
<evidence type="ECO:0000313" key="12">
    <source>
        <dbReference type="Proteomes" id="UP000358702"/>
    </source>
</evidence>
<dbReference type="Proteomes" id="UP000310822">
    <property type="component" value="Unassembled WGS sequence"/>
</dbReference>
<evidence type="ECO:0000313" key="1">
    <source>
        <dbReference type="EMBL" id="CEX63226.1"/>
    </source>
</evidence>
<gene>
    <name evidence="1" type="ORF">ERS019209_00917</name>
    <name evidence="2" type="ORF">ERS021383_00768</name>
    <name evidence="5" type="ORF">GM536_10010</name>
    <name evidence="4" type="ORF">GM544_11890</name>
    <name evidence="3" type="ORF">RLG82_05790</name>
    <name evidence="7" type="ORF">SAMEA2783718_01728</name>
    <name evidence="6" type="ORF">SAMEA3353631_00207</name>
    <name evidence="8" type="ORF">SAMEA3389245_01271</name>
</gene>
<dbReference type="Proteomes" id="UP000048507">
    <property type="component" value="Unassembled WGS sequence"/>
</dbReference>
<evidence type="ECO:0000313" key="8">
    <source>
        <dbReference type="EMBL" id="VST69580.1"/>
    </source>
</evidence>
<reference evidence="14 15" key="3">
    <citation type="submission" date="2019-11" db="EMBL/GenBank/DDBJ databases">
        <title>Growth characteristics of pneumococcus vary with the chemical composition of the capsule and with environmental conditions.</title>
        <authorList>
            <person name="Tothpal A."/>
            <person name="Desobry K."/>
            <person name="Joshi S."/>
            <person name="Wyllie A.L."/>
            <person name="Weinberger D.M."/>
        </authorList>
    </citation>
    <scope>NUCLEOTIDE SEQUENCE [LARGE SCALE GENOMIC DNA]</scope>
    <source>
        <strain evidence="15">pnumococcus15C</strain>
        <strain evidence="4">Pnumococcus15C</strain>
        <strain evidence="14">pnumococcus19F</strain>
        <strain evidence="5">Pnumococcus19F</strain>
    </source>
</reference>